<accession>A1R4E7</accession>
<dbReference type="InterPro" id="IPR000620">
    <property type="entry name" value="EamA_dom"/>
</dbReference>
<feature type="region of interest" description="Disordered" evidence="2">
    <location>
        <begin position="284"/>
        <end position="303"/>
    </location>
</feature>
<gene>
    <name evidence="5" type="ordered locus">AAur_1327</name>
</gene>
<protein>
    <submittedName>
        <fullName evidence="5">Transmembrane protein, heat domain</fullName>
    </submittedName>
</protein>
<dbReference type="eggNOG" id="COG5006">
    <property type="taxonomic scope" value="Bacteria"/>
</dbReference>
<dbReference type="Pfam" id="PF00892">
    <property type="entry name" value="EamA"/>
    <property type="match status" value="1"/>
</dbReference>
<comment type="similarity">
    <text evidence="1">Belongs to the EamA transporter family.</text>
</comment>
<keyword evidence="3 5" id="KW-0812">Transmembrane</keyword>
<dbReference type="AlphaFoldDB" id="A1R4E7"/>
<proteinExistence type="inferred from homology"/>
<feature type="transmembrane region" description="Helical" evidence="3">
    <location>
        <begin position="93"/>
        <end position="110"/>
    </location>
</feature>
<feature type="transmembrane region" description="Helical" evidence="3">
    <location>
        <begin position="115"/>
        <end position="132"/>
    </location>
</feature>
<reference evidence="5 6" key="1">
    <citation type="journal article" date="2006" name="PLoS Genet.">
        <title>Secrets of soil survival revealed by the genome sequence of Arthrobacter aurescens TC1.</title>
        <authorList>
            <person name="Mongodin E.F."/>
            <person name="Shapir N."/>
            <person name="Daugherty S.C."/>
            <person name="DeBoy R.T."/>
            <person name="Emerson J.B."/>
            <person name="Shvartzbeyn A."/>
            <person name="Radune D."/>
            <person name="Vamathevan J."/>
            <person name="Riggs F."/>
            <person name="Grinberg V."/>
            <person name="Khouri H."/>
            <person name="Wackett L.P."/>
            <person name="Nelson K.E."/>
            <person name="Sadowsky M.J."/>
        </authorList>
    </citation>
    <scope>NUCLEOTIDE SEQUENCE [LARGE SCALE GENOMIC DNA]</scope>
    <source>
        <strain evidence="5 6">TC1</strain>
    </source>
</reference>
<feature type="transmembrane region" description="Helical" evidence="3">
    <location>
        <begin position="138"/>
        <end position="157"/>
    </location>
</feature>
<dbReference type="STRING" id="290340.AAur_1327"/>
<organism evidence="5 6">
    <name type="scientific">Paenarthrobacter aurescens (strain TC1)</name>
    <dbReference type="NCBI Taxonomy" id="290340"/>
    <lineage>
        <taxon>Bacteria</taxon>
        <taxon>Bacillati</taxon>
        <taxon>Actinomycetota</taxon>
        <taxon>Actinomycetes</taxon>
        <taxon>Micrococcales</taxon>
        <taxon>Micrococcaceae</taxon>
        <taxon>Paenarthrobacter</taxon>
    </lineage>
</organism>
<keyword evidence="6" id="KW-1185">Reference proteome</keyword>
<feature type="transmembrane region" description="Helical" evidence="3">
    <location>
        <begin position="169"/>
        <end position="190"/>
    </location>
</feature>
<dbReference type="HOGENOM" id="CLU_057295_0_1_11"/>
<evidence type="ECO:0000256" key="3">
    <source>
        <dbReference type="SAM" id="Phobius"/>
    </source>
</evidence>
<feature type="domain" description="EamA" evidence="4">
    <location>
        <begin position="141"/>
        <end position="274"/>
    </location>
</feature>
<keyword evidence="3" id="KW-1133">Transmembrane helix</keyword>
<evidence type="ECO:0000256" key="1">
    <source>
        <dbReference type="ARBA" id="ARBA00007362"/>
    </source>
</evidence>
<evidence type="ECO:0000256" key="2">
    <source>
        <dbReference type="SAM" id="MobiDB-lite"/>
    </source>
</evidence>
<feature type="compositionally biased region" description="Acidic residues" evidence="2">
    <location>
        <begin position="293"/>
        <end position="303"/>
    </location>
</feature>
<dbReference type="EMBL" id="CP000474">
    <property type="protein sequence ID" value="ABM08837.1"/>
    <property type="molecule type" value="Genomic_DNA"/>
</dbReference>
<dbReference type="KEGG" id="aau:AAur_1327"/>
<dbReference type="Proteomes" id="UP000000637">
    <property type="component" value="Chromosome"/>
</dbReference>
<name>A1R4E7_PAEAT</name>
<feature type="transmembrane region" description="Helical" evidence="3">
    <location>
        <begin position="36"/>
        <end position="58"/>
    </location>
</feature>
<evidence type="ECO:0000313" key="5">
    <source>
        <dbReference type="EMBL" id="ABM08837.1"/>
    </source>
</evidence>
<feature type="transmembrane region" description="Helical" evidence="3">
    <location>
        <begin position="70"/>
        <end position="87"/>
    </location>
</feature>
<dbReference type="GO" id="GO:0016020">
    <property type="term" value="C:membrane"/>
    <property type="evidence" value="ECO:0007669"/>
    <property type="project" value="InterPro"/>
</dbReference>
<keyword evidence="3" id="KW-0472">Membrane</keyword>
<sequence>MRKPNIDPAGLAAVSASLTAFQLGNGVAVGLIETVGAGTATCLRVGIGALVLLPALWLARYSAAVSARYIVAYGVVLGLMQLCFYQAISHIPLSLAVSVEFVVPLVVGCLRSRSWAVRLAAFGAVAGLFLIADYDGPTGPAGVLWAVATGMLLSIYIRVGTAMPAVCHPLGVLSRALWVAFLVILAGQFLAPAPDLHTAAPLAGQALVVALLTIVFPFSLELFAMKRLRALPFTMVSALDPALASAVGVLGLNQFLDGRQVTGLIVLTGCAALTVWADTRAQSNNQLNPENQGAEDEIQPIAV</sequence>
<evidence type="ECO:0000259" key="4">
    <source>
        <dbReference type="Pfam" id="PF00892"/>
    </source>
</evidence>
<feature type="transmembrane region" description="Helical" evidence="3">
    <location>
        <begin position="202"/>
        <end position="223"/>
    </location>
</feature>
<evidence type="ECO:0000313" key="6">
    <source>
        <dbReference type="Proteomes" id="UP000000637"/>
    </source>
</evidence>